<dbReference type="NCBIfam" id="TIGR00556">
    <property type="entry name" value="pantethn_trn"/>
    <property type="match status" value="1"/>
</dbReference>
<dbReference type="HAMAP" id="MF_00101">
    <property type="entry name" value="AcpS"/>
    <property type="match status" value="1"/>
</dbReference>
<dbReference type="InterPro" id="IPR037143">
    <property type="entry name" value="4-PPantetheinyl_Trfase_dom_sf"/>
</dbReference>
<dbReference type="Proteomes" id="UP000252770">
    <property type="component" value="Unassembled WGS sequence"/>
</dbReference>
<comment type="subcellular location">
    <subcellularLocation>
        <location evidence="8">Cytoplasm</location>
    </subcellularLocation>
</comment>
<evidence type="ECO:0000259" key="9">
    <source>
        <dbReference type="Pfam" id="PF01648"/>
    </source>
</evidence>
<dbReference type="AlphaFoldDB" id="A0A367YSU2"/>
<feature type="domain" description="4'-phosphopantetheinyl transferase" evidence="9">
    <location>
        <begin position="4"/>
        <end position="90"/>
    </location>
</feature>
<evidence type="ECO:0000256" key="1">
    <source>
        <dbReference type="ARBA" id="ARBA00022516"/>
    </source>
</evidence>
<comment type="cofactor">
    <cofactor evidence="8">
        <name>Mg(2+)</name>
        <dbReference type="ChEBI" id="CHEBI:18420"/>
    </cofactor>
</comment>
<dbReference type="GO" id="GO:0005737">
    <property type="term" value="C:cytoplasm"/>
    <property type="evidence" value="ECO:0007669"/>
    <property type="project" value="UniProtKB-SubCell"/>
</dbReference>
<evidence type="ECO:0000313" key="10">
    <source>
        <dbReference type="EMBL" id="RCK68860.1"/>
    </source>
</evidence>
<name>A0A367YSU2_9ACTN</name>
<accession>A0A367YSU2</accession>
<evidence type="ECO:0000256" key="5">
    <source>
        <dbReference type="ARBA" id="ARBA00022842"/>
    </source>
</evidence>
<keyword evidence="4 8" id="KW-0276">Fatty acid metabolism</keyword>
<dbReference type="InterPro" id="IPR004568">
    <property type="entry name" value="Ppantetheine-prot_Trfase_dom"/>
</dbReference>
<keyword evidence="5 8" id="KW-0460">Magnesium</keyword>
<evidence type="ECO:0000313" key="11">
    <source>
        <dbReference type="Proteomes" id="UP000252770"/>
    </source>
</evidence>
<evidence type="ECO:0000256" key="6">
    <source>
        <dbReference type="ARBA" id="ARBA00023098"/>
    </source>
</evidence>
<proteinExistence type="inferred from homology"/>
<dbReference type="EC" id="2.7.8.7" evidence="8"/>
<evidence type="ECO:0000256" key="8">
    <source>
        <dbReference type="HAMAP-Rule" id="MF_00101"/>
    </source>
</evidence>
<evidence type="ECO:0000256" key="3">
    <source>
        <dbReference type="ARBA" id="ARBA00022723"/>
    </source>
</evidence>
<protein>
    <recommendedName>
        <fullName evidence="8">Holo-[acyl-carrier-protein] synthase</fullName>
        <shortName evidence="8">Holo-ACP synthase</shortName>
        <ecNumber evidence="8">2.7.8.7</ecNumber>
    </recommendedName>
    <alternativeName>
        <fullName evidence="8">4'-phosphopantetheinyl transferase AcpS</fullName>
    </alternativeName>
</protein>
<dbReference type="Pfam" id="PF01648">
    <property type="entry name" value="ACPS"/>
    <property type="match status" value="1"/>
</dbReference>
<dbReference type="SUPFAM" id="SSF56214">
    <property type="entry name" value="4'-phosphopantetheinyl transferase"/>
    <property type="match status" value="1"/>
</dbReference>
<dbReference type="InterPro" id="IPR008278">
    <property type="entry name" value="4-PPantetheinyl_Trfase_dom"/>
</dbReference>
<keyword evidence="1 8" id="KW-0444">Lipid biosynthesis</keyword>
<keyword evidence="11" id="KW-1185">Reference proteome</keyword>
<keyword evidence="6 8" id="KW-0443">Lipid metabolism</keyword>
<reference evidence="10 11" key="1">
    <citation type="submission" date="2018-07" db="EMBL/GenBank/DDBJ databases">
        <title>Desertimonas flava gen. nov. sp. nov.</title>
        <authorList>
            <person name="Liu S."/>
        </authorList>
    </citation>
    <scope>NUCLEOTIDE SEQUENCE [LARGE SCALE GENOMIC DNA]</scope>
    <source>
        <strain evidence="10 11">16Sb5-5</strain>
    </source>
</reference>
<evidence type="ECO:0000256" key="4">
    <source>
        <dbReference type="ARBA" id="ARBA00022832"/>
    </source>
</evidence>
<keyword evidence="8" id="KW-0963">Cytoplasm</keyword>
<evidence type="ECO:0000256" key="7">
    <source>
        <dbReference type="ARBA" id="ARBA00023160"/>
    </source>
</evidence>
<dbReference type="GO" id="GO:0006633">
    <property type="term" value="P:fatty acid biosynthetic process"/>
    <property type="evidence" value="ECO:0007669"/>
    <property type="project" value="UniProtKB-UniRule"/>
</dbReference>
<feature type="binding site" evidence="8">
    <location>
        <position position="8"/>
    </location>
    <ligand>
        <name>Mg(2+)</name>
        <dbReference type="ChEBI" id="CHEBI:18420"/>
    </ligand>
</feature>
<sequence>MIVGVGVDLCEIARFEAAERRHPALTRRCLTPREAGLSLASRAGRFAAKEALAKALFAPGGLSWHDAEVVADANGAPSFLLRGTVLARAEALGIIRTHLSISHDAGHAVAMVVCEA</sequence>
<dbReference type="EMBL" id="QOUI01000008">
    <property type="protein sequence ID" value="RCK68860.1"/>
    <property type="molecule type" value="Genomic_DNA"/>
</dbReference>
<dbReference type="InterPro" id="IPR002582">
    <property type="entry name" value="ACPS"/>
</dbReference>
<keyword evidence="2 8" id="KW-0808">Transferase</keyword>
<comment type="function">
    <text evidence="8">Transfers the 4'-phosphopantetheine moiety from coenzyme A to a Ser of acyl-carrier-protein.</text>
</comment>
<dbReference type="RefSeq" id="WP_114127146.1">
    <property type="nucleotide sequence ID" value="NZ_QOUI01000008.1"/>
</dbReference>
<dbReference type="Gene3D" id="3.90.470.20">
    <property type="entry name" value="4'-phosphopantetheinyl transferase domain"/>
    <property type="match status" value="1"/>
</dbReference>
<gene>
    <name evidence="8" type="primary">acpS</name>
    <name evidence="10" type="ORF">DT076_13090</name>
</gene>
<dbReference type="GO" id="GO:0008897">
    <property type="term" value="F:holo-[acyl-carrier-protein] synthase activity"/>
    <property type="evidence" value="ECO:0007669"/>
    <property type="project" value="UniProtKB-UniRule"/>
</dbReference>
<comment type="caution">
    <text evidence="10">The sequence shown here is derived from an EMBL/GenBank/DDBJ whole genome shotgun (WGS) entry which is preliminary data.</text>
</comment>
<comment type="similarity">
    <text evidence="8">Belongs to the P-Pant transferase superfamily. AcpS family.</text>
</comment>
<organism evidence="10 11">
    <name type="scientific">Desertihabitans brevis</name>
    <dbReference type="NCBI Taxonomy" id="2268447"/>
    <lineage>
        <taxon>Bacteria</taxon>
        <taxon>Bacillati</taxon>
        <taxon>Actinomycetota</taxon>
        <taxon>Actinomycetes</taxon>
        <taxon>Propionibacteriales</taxon>
        <taxon>Propionibacteriaceae</taxon>
        <taxon>Desertihabitans</taxon>
    </lineage>
</organism>
<keyword evidence="7 8" id="KW-0275">Fatty acid biosynthesis</keyword>
<evidence type="ECO:0000256" key="2">
    <source>
        <dbReference type="ARBA" id="ARBA00022679"/>
    </source>
</evidence>
<feature type="binding site" evidence="8">
    <location>
        <position position="50"/>
    </location>
    <ligand>
        <name>Mg(2+)</name>
        <dbReference type="ChEBI" id="CHEBI:18420"/>
    </ligand>
</feature>
<dbReference type="NCBIfam" id="NF000832">
    <property type="entry name" value="PRK00070.3-2"/>
    <property type="match status" value="1"/>
</dbReference>
<dbReference type="GO" id="GO:0000287">
    <property type="term" value="F:magnesium ion binding"/>
    <property type="evidence" value="ECO:0007669"/>
    <property type="project" value="UniProtKB-UniRule"/>
</dbReference>
<dbReference type="NCBIfam" id="TIGR00516">
    <property type="entry name" value="acpS"/>
    <property type="match status" value="1"/>
</dbReference>
<keyword evidence="3 8" id="KW-0479">Metal-binding</keyword>
<comment type="catalytic activity">
    <reaction evidence="8">
        <text>apo-[ACP] + CoA = holo-[ACP] + adenosine 3',5'-bisphosphate + H(+)</text>
        <dbReference type="Rhea" id="RHEA:12068"/>
        <dbReference type="Rhea" id="RHEA-COMP:9685"/>
        <dbReference type="Rhea" id="RHEA-COMP:9690"/>
        <dbReference type="ChEBI" id="CHEBI:15378"/>
        <dbReference type="ChEBI" id="CHEBI:29999"/>
        <dbReference type="ChEBI" id="CHEBI:57287"/>
        <dbReference type="ChEBI" id="CHEBI:58343"/>
        <dbReference type="ChEBI" id="CHEBI:64479"/>
        <dbReference type="EC" id="2.7.8.7"/>
    </reaction>
</comment>